<evidence type="ECO:0000313" key="5">
    <source>
        <dbReference type="Proteomes" id="UP000225379"/>
    </source>
</evidence>
<keyword evidence="1" id="KW-0378">Hydrolase</keyword>
<dbReference type="InterPro" id="IPR011006">
    <property type="entry name" value="CheY-like_superfamily"/>
</dbReference>
<dbReference type="SMART" id="SM00448">
    <property type="entry name" value="REC"/>
    <property type="match status" value="1"/>
</dbReference>
<dbReference type="PROSITE" id="PS50110">
    <property type="entry name" value="RESPONSE_REGULATORY"/>
    <property type="match status" value="1"/>
</dbReference>
<dbReference type="GO" id="GO:0016791">
    <property type="term" value="F:phosphatase activity"/>
    <property type="evidence" value="ECO:0007669"/>
    <property type="project" value="TreeGrafter"/>
</dbReference>
<dbReference type="Gene3D" id="3.40.50.2300">
    <property type="match status" value="1"/>
</dbReference>
<feature type="domain" description="Response regulatory" evidence="3">
    <location>
        <begin position="6"/>
        <end position="124"/>
    </location>
</feature>
<evidence type="ECO:0000256" key="1">
    <source>
        <dbReference type="ARBA" id="ARBA00022801"/>
    </source>
</evidence>
<dbReference type="Gene3D" id="3.60.40.10">
    <property type="entry name" value="PPM-type phosphatase domain"/>
    <property type="match status" value="1"/>
</dbReference>
<comment type="caution">
    <text evidence="2">Lacks conserved residue(s) required for the propagation of feature annotation.</text>
</comment>
<dbReference type="Proteomes" id="UP000225379">
    <property type="component" value="Unassembled WGS sequence"/>
</dbReference>
<organism evidence="4 5">
    <name type="scientific">Azospirillum palustre</name>
    <dbReference type="NCBI Taxonomy" id="2044885"/>
    <lineage>
        <taxon>Bacteria</taxon>
        <taxon>Pseudomonadati</taxon>
        <taxon>Pseudomonadota</taxon>
        <taxon>Alphaproteobacteria</taxon>
        <taxon>Rhodospirillales</taxon>
        <taxon>Azospirillaceae</taxon>
        <taxon>Azospirillum</taxon>
    </lineage>
</organism>
<keyword evidence="5" id="KW-1185">Reference proteome</keyword>
<reference evidence="5" key="1">
    <citation type="submission" date="2017-10" db="EMBL/GenBank/DDBJ databases">
        <authorList>
            <person name="Kravchenko I.K."/>
            <person name="Grouzdev D.S."/>
        </authorList>
    </citation>
    <scope>NUCLEOTIDE SEQUENCE [LARGE SCALE GENOMIC DNA]</scope>
    <source>
        <strain evidence="5">B2</strain>
    </source>
</reference>
<dbReference type="RefSeq" id="WP_098739716.1">
    <property type="nucleotide sequence ID" value="NZ_PDKW01000043.1"/>
</dbReference>
<dbReference type="InterPro" id="IPR036457">
    <property type="entry name" value="PPM-type-like_dom_sf"/>
</dbReference>
<dbReference type="InterPro" id="IPR001789">
    <property type="entry name" value="Sig_transdc_resp-reg_receiver"/>
</dbReference>
<dbReference type="AlphaFoldDB" id="A0A2B8B4L8"/>
<sequence>MSGGPPVVIGHPRPSATGPLRDVLGRLGVRRLTVVDGDGLAQAVADATAGSPQLLLLHAGLPGFGPDLLAGLREMAQLRDVPILVLGRFASGFHRAELMRAGATDLLARPLTLAELSARLSVYLERRRLDRSLQEVIRSLHSYHHGAMQRMALARQMQLGLLPDAAACRSLEGRYGIAMDSHFESSSELGGDLWGARPLDDRRFALFLCDFTGHGVAAALNTFRLHALLARTGLPADDPAETLRTLNGLLVGLLPEAQFAAMIYAVVDVSADRLVYATAGAPKPLVRHRDGRLEVGPSCGLPLGLAGEARYRNHCLDFPPGSTLLLFSDALYEARGWDGGMFGYGGVTDLVQGLGDDELERPLGCMLDRYFATVPRLLADDLTVLWISRSVRPRSGPD</sequence>
<dbReference type="Pfam" id="PF07228">
    <property type="entry name" value="SpoIIE"/>
    <property type="match status" value="1"/>
</dbReference>
<protein>
    <recommendedName>
        <fullName evidence="3">Response regulatory domain-containing protein</fullName>
    </recommendedName>
</protein>
<dbReference type="EMBL" id="PDKW01000043">
    <property type="protein sequence ID" value="PGH53656.1"/>
    <property type="molecule type" value="Genomic_DNA"/>
</dbReference>
<comment type="caution">
    <text evidence="4">The sequence shown here is derived from an EMBL/GenBank/DDBJ whole genome shotgun (WGS) entry which is preliminary data.</text>
</comment>
<dbReference type="InterPro" id="IPR001932">
    <property type="entry name" value="PPM-type_phosphatase-like_dom"/>
</dbReference>
<dbReference type="SUPFAM" id="SSF52172">
    <property type="entry name" value="CheY-like"/>
    <property type="match status" value="1"/>
</dbReference>
<evidence type="ECO:0000256" key="2">
    <source>
        <dbReference type="PROSITE-ProRule" id="PRU00169"/>
    </source>
</evidence>
<dbReference type="OrthoDB" id="9811749at2"/>
<name>A0A2B8B4L8_9PROT</name>
<dbReference type="PANTHER" id="PTHR43156:SF2">
    <property type="entry name" value="STAGE II SPORULATION PROTEIN E"/>
    <property type="match status" value="1"/>
</dbReference>
<proteinExistence type="predicted"/>
<gene>
    <name evidence="4" type="ORF">CRT60_27755</name>
</gene>
<accession>A0A2B8B4L8</accession>
<evidence type="ECO:0000313" key="4">
    <source>
        <dbReference type="EMBL" id="PGH53656.1"/>
    </source>
</evidence>
<dbReference type="GO" id="GO:0000160">
    <property type="term" value="P:phosphorelay signal transduction system"/>
    <property type="evidence" value="ECO:0007669"/>
    <property type="project" value="InterPro"/>
</dbReference>
<dbReference type="SMART" id="SM00331">
    <property type="entry name" value="PP2C_SIG"/>
    <property type="match status" value="1"/>
</dbReference>
<dbReference type="InterPro" id="IPR052016">
    <property type="entry name" value="Bact_Sigma-Reg"/>
</dbReference>
<dbReference type="PANTHER" id="PTHR43156">
    <property type="entry name" value="STAGE II SPORULATION PROTEIN E-RELATED"/>
    <property type="match status" value="1"/>
</dbReference>
<evidence type="ECO:0000259" key="3">
    <source>
        <dbReference type="PROSITE" id="PS50110"/>
    </source>
</evidence>